<feature type="transmembrane region" description="Helical" evidence="2">
    <location>
        <begin position="64"/>
        <end position="89"/>
    </location>
</feature>
<sequence length="276" mass="30152">MGLYLVFWITIFLAFQAQVACYVTPGNHLRARSTPTSVSQRASTPSDSVQTPPSNAHNGSSSEVAVIVAVCLGTVLLAVIGLIIIFFVLRRRKRRSLPVALGNMYAFAPPSTASPTPSRSWLLRKFGNNSGDDLSTNEASSANPSWPDTINFYHTPRAPPKAFVKKSSHLAGGGSAASNGTEISLSSMSFSPKTERQMEIEERIEELQGKLALLQRTIRVPGGRPDSRTLINMTHNMRIGKWRNQIETLQELMGSDWALGRTDVIPKGLYTPKSIV</sequence>
<evidence type="ECO:0000313" key="5">
    <source>
        <dbReference type="Proteomes" id="UP000799118"/>
    </source>
</evidence>
<feature type="signal peptide" evidence="3">
    <location>
        <begin position="1"/>
        <end position="21"/>
    </location>
</feature>
<keyword evidence="5" id="KW-1185">Reference proteome</keyword>
<accession>A0A6A4HYD7</accession>
<dbReference type="OrthoDB" id="3064785at2759"/>
<proteinExistence type="predicted"/>
<feature type="region of interest" description="Disordered" evidence="1">
    <location>
        <begin position="32"/>
        <end position="59"/>
    </location>
</feature>
<protein>
    <recommendedName>
        <fullName evidence="6">Mid2 domain-containing protein</fullName>
    </recommendedName>
</protein>
<gene>
    <name evidence="4" type="ORF">BT96DRAFT_1085953</name>
</gene>
<organism evidence="4 5">
    <name type="scientific">Gymnopus androsaceus JB14</name>
    <dbReference type="NCBI Taxonomy" id="1447944"/>
    <lineage>
        <taxon>Eukaryota</taxon>
        <taxon>Fungi</taxon>
        <taxon>Dikarya</taxon>
        <taxon>Basidiomycota</taxon>
        <taxon>Agaricomycotina</taxon>
        <taxon>Agaricomycetes</taxon>
        <taxon>Agaricomycetidae</taxon>
        <taxon>Agaricales</taxon>
        <taxon>Marasmiineae</taxon>
        <taxon>Omphalotaceae</taxon>
        <taxon>Gymnopus</taxon>
    </lineage>
</organism>
<evidence type="ECO:0000256" key="2">
    <source>
        <dbReference type="SAM" id="Phobius"/>
    </source>
</evidence>
<evidence type="ECO:0000256" key="3">
    <source>
        <dbReference type="SAM" id="SignalP"/>
    </source>
</evidence>
<evidence type="ECO:0000313" key="4">
    <source>
        <dbReference type="EMBL" id="KAE9402760.1"/>
    </source>
</evidence>
<keyword evidence="2" id="KW-0472">Membrane</keyword>
<keyword evidence="2" id="KW-1133">Transmembrane helix</keyword>
<feature type="compositionally biased region" description="Polar residues" evidence="1">
    <location>
        <begin position="33"/>
        <end position="59"/>
    </location>
</feature>
<keyword evidence="2" id="KW-0812">Transmembrane</keyword>
<reference evidence="4" key="1">
    <citation type="journal article" date="2019" name="Environ. Microbiol.">
        <title>Fungal ecological strategies reflected in gene transcription - a case study of two litter decomposers.</title>
        <authorList>
            <person name="Barbi F."/>
            <person name="Kohler A."/>
            <person name="Barry K."/>
            <person name="Baskaran P."/>
            <person name="Daum C."/>
            <person name="Fauchery L."/>
            <person name="Ihrmark K."/>
            <person name="Kuo A."/>
            <person name="LaButti K."/>
            <person name="Lipzen A."/>
            <person name="Morin E."/>
            <person name="Grigoriev I.V."/>
            <person name="Henrissat B."/>
            <person name="Lindahl B."/>
            <person name="Martin F."/>
        </authorList>
    </citation>
    <scope>NUCLEOTIDE SEQUENCE</scope>
    <source>
        <strain evidence="4">JB14</strain>
    </source>
</reference>
<evidence type="ECO:0000256" key="1">
    <source>
        <dbReference type="SAM" id="MobiDB-lite"/>
    </source>
</evidence>
<dbReference type="Proteomes" id="UP000799118">
    <property type="component" value="Unassembled WGS sequence"/>
</dbReference>
<dbReference type="EMBL" id="ML769432">
    <property type="protein sequence ID" value="KAE9402760.1"/>
    <property type="molecule type" value="Genomic_DNA"/>
</dbReference>
<feature type="chain" id="PRO_5025660984" description="Mid2 domain-containing protein" evidence="3">
    <location>
        <begin position="22"/>
        <end position="276"/>
    </location>
</feature>
<keyword evidence="3" id="KW-0732">Signal</keyword>
<dbReference type="AlphaFoldDB" id="A0A6A4HYD7"/>
<evidence type="ECO:0008006" key="6">
    <source>
        <dbReference type="Google" id="ProtNLM"/>
    </source>
</evidence>
<name>A0A6A4HYD7_9AGAR</name>